<evidence type="ECO:0000256" key="5">
    <source>
        <dbReference type="ARBA" id="ARBA00023004"/>
    </source>
</evidence>
<keyword evidence="10" id="KW-1185">Reference proteome</keyword>
<evidence type="ECO:0000313" key="9">
    <source>
        <dbReference type="EMBL" id="QJW83808.1"/>
    </source>
</evidence>
<name>A0ABX6P165_9BURK</name>
<protein>
    <recommendedName>
        <fullName evidence="8">Aconitase/3-isopropylmalate dehydratase large subunit alpha/beta/alpha domain-containing protein</fullName>
    </recommendedName>
</protein>
<accession>A0ABX6P165</accession>
<dbReference type="EMBL" id="CP053418">
    <property type="protein sequence ID" value="QJW83808.1"/>
    <property type="molecule type" value="Genomic_DNA"/>
</dbReference>
<evidence type="ECO:0000256" key="7">
    <source>
        <dbReference type="ARBA" id="ARBA00023239"/>
    </source>
</evidence>
<dbReference type="InterPro" id="IPR036008">
    <property type="entry name" value="Aconitase_4Fe-4S_dom"/>
</dbReference>
<evidence type="ECO:0000256" key="1">
    <source>
        <dbReference type="ARBA" id="ARBA00001966"/>
    </source>
</evidence>
<keyword evidence="6" id="KW-0411">Iron-sulfur</keyword>
<reference evidence="9 10" key="2">
    <citation type="submission" date="2020-05" db="EMBL/GenBank/DDBJ databases">
        <authorList>
            <person name="Khan S.A."/>
            <person name="Jeon C.O."/>
            <person name="Chun B.H."/>
        </authorList>
    </citation>
    <scope>NUCLEOTIDE SEQUENCE [LARGE SCALE GENOMIC DNA]</scope>
    <source>
        <strain evidence="9 10">H242</strain>
    </source>
</reference>
<dbReference type="PANTHER" id="PTHR43822:SF2">
    <property type="entry name" value="HOMOACONITASE, MITOCHONDRIAL"/>
    <property type="match status" value="1"/>
</dbReference>
<evidence type="ECO:0000313" key="10">
    <source>
        <dbReference type="Proteomes" id="UP000500826"/>
    </source>
</evidence>
<comment type="subunit">
    <text evidence="2">Heterodimer of LeuC and LeuD.</text>
</comment>
<organism evidence="9 10">
    <name type="scientific">Ramlibacter terrae</name>
    <dbReference type="NCBI Taxonomy" id="2732511"/>
    <lineage>
        <taxon>Bacteria</taxon>
        <taxon>Pseudomonadati</taxon>
        <taxon>Pseudomonadota</taxon>
        <taxon>Betaproteobacteria</taxon>
        <taxon>Burkholderiales</taxon>
        <taxon>Comamonadaceae</taxon>
        <taxon>Ramlibacter</taxon>
    </lineage>
</organism>
<sequence length="111" mass="11349">MADGVRFVVVPASREVYQRALKAGHIATLSEAGALVFPPGCGPCMGEHSGVLGAGEVAISSGNRNMKGRMGSPDSFVYLGSPQTVAASAVCGVITDPRTLEPPVQEAVHAE</sequence>
<dbReference type="PANTHER" id="PTHR43822">
    <property type="entry name" value="HOMOACONITASE, MITOCHONDRIAL-RELATED"/>
    <property type="match status" value="1"/>
</dbReference>
<dbReference type="InterPro" id="IPR015931">
    <property type="entry name" value="Acnase/IPM_dHydase_lsu_aba_1/3"/>
</dbReference>
<reference evidence="9 10" key="1">
    <citation type="submission" date="2020-05" db="EMBL/GenBank/DDBJ databases">
        <title>Ramlibacter rhizophilus sp. nov., isolated from rhizosphere soil of national flower Mugunghwa from South Korea.</title>
        <authorList>
            <person name="Zheng-Fei Y."/>
            <person name="Huan T."/>
        </authorList>
    </citation>
    <scope>NUCLEOTIDE SEQUENCE [LARGE SCALE GENOMIC DNA]</scope>
    <source>
        <strain evidence="9 10">H242</strain>
    </source>
</reference>
<keyword evidence="4" id="KW-0479">Metal-binding</keyword>
<dbReference type="InterPro" id="IPR001030">
    <property type="entry name" value="Acoase/IPM_deHydtase_lsu_aba"/>
</dbReference>
<keyword evidence="3" id="KW-0004">4Fe-4S</keyword>
<evidence type="ECO:0000256" key="6">
    <source>
        <dbReference type="ARBA" id="ARBA00023014"/>
    </source>
</evidence>
<feature type="domain" description="Aconitase/3-isopropylmalate dehydratase large subunit alpha/beta/alpha" evidence="8">
    <location>
        <begin position="2"/>
        <end position="92"/>
    </location>
</feature>
<dbReference type="Pfam" id="PF00330">
    <property type="entry name" value="Aconitase"/>
    <property type="match status" value="1"/>
</dbReference>
<keyword evidence="5" id="KW-0408">Iron</keyword>
<keyword evidence="7" id="KW-0456">Lyase</keyword>
<evidence type="ECO:0000256" key="3">
    <source>
        <dbReference type="ARBA" id="ARBA00022485"/>
    </source>
</evidence>
<dbReference type="SUPFAM" id="SSF53732">
    <property type="entry name" value="Aconitase iron-sulfur domain"/>
    <property type="match status" value="1"/>
</dbReference>
<dbReference type="InterPro" id="IPR018136">
    <property type="entry name" value="Aconitase_4Fe-4S_BS"/>
</dbReference>
<comment type="cofactor">
    <cofactor evidence="1">
        <name>[4Fe-4S] cluster</name>
        <dbReference type="ChEBI" id="CHEBI:49883"/>
    </cofactor>
</comment>
<evidence type="ECO:0000259" key="8">
    <source>
        <dbReference type="Pfam" id="PF00330"/>
    </source>
</evidence>
<dbReference type="Gene3D" id="3.30.499.10">
    <property type="entry name" value="Aconitase, domain 3"/>
    <property type="match status" value="1"/>
</dbReference>
<gene>
    <name evidence="9" type="ORF">HK414_06720</name>
</gene>
<dbReference type="InterPro" id="IPR050067">
    <property type="entry name" value="IPM_dehydratase_rel_enz"/>
</dbReference>
<evidence type="ECO:0000256" key="2">
    <source>
        <dbReference type="ARBA" id="ARBA00011271"/>
    </source>
</evidence>
<proteinExistence type="predicted"/>
<dbReference type="PROSITE" id="PS01244">
    <property type="entry name" value="ACONITASE_2"/>
    <property type="match status" value="1"/>
</dbReference>
<evidence type="ECO:0000256" key="4">
    <source>
        <dbReference type="ARBA" id="ARBA00022723"/>
    </source>
</evidence>
<dbReference type="Proteomes" id="UP000500826">
    <property type="component" value="Chromosome"/>
</dbReference>